<evidence type="ECO:0000313" key="8">
    <source>
        <dbReference type="EMBL" id="OCC14887.1"/>
    </source>
</evidence>
<sequence length="1008" mass="118213">MLKSNFLSIEKTDGPIRLKTAGDLLLVQWDIDVLNRVNFLEEDLFLRLRAEDGKFYHEKRVSHLLSAECILPDTASLIHVELFSKKKIGLKMRSSFYYTPGVTLISENERRHHLFWKDIDWKGLKDEVKVEAGLDWERDIDVCLHIKRWPDEVARFPLEEYVSPGITDNFLILGSLKEVALEVWTKGKKGRERFLKEIVAIGFDPGPRESRICSTSFRYPGIFSSIRLKREVWEGDTVQLRAFWRIKDSDWTRINDEILDPKGLSWDDVYLSIRLFQVSNGNSIELMPEEEREIIPGTSDWLFTGLKRGNTYKATLVLRQRGIRGELWSLLESNPVSVPFEENRITLMPIDESRIFAYWHIDQDSLPELLAPLQEKCGKVKTYIKIYHEFAGELHHHPDKDVEVHLGLHDNWYLNVDPDKVYRAEIVAVSNYGEVVSLSPISNPVQTMRKDTGTLPIEFKEVQLKIDHPTLRPLDSKMDIPRYSKGLLILHLHAHLPYLRRRVSYGTSGVWHPLGFPEEWYHEAVRETYVPLLLIMERLRKEGVDFRLSIDISPTLSNMMRCSMLQDEFLRYMDAHISLARLEIERTRRQAPQFHDTAWMHLERFIDVRNCFLRYNCDLTRAFKEFQDQGYLEISTCAATHGFLPFYTMTPEGLRHQIQVAVKDYENTFERKPNGIWLPECAYTPGIEQVLEEVGLHYFFSESHAVLIGDSPSAFGTHAPVFLKGSNVACFARDPETGKQVWSGDEGYPGDPDYLEFHIKGGPLKYNRITSRSSDHKEPYVRARAIERAAQHAQHFMEARNFKFNYIQNWFWKKPLVVAMYDAELFGHHWYEGPEFLYFLLKKLYYDQNETELITPSAYLNRYPRNQDMHITPSSWGDKGTFDKWMYGSVSWMYRHAHEALREFEAMVQDLKSRSEEPYETVSIRKRIVKQAAREALQAMNSDIAFVISNGHFVENMKELFFNSLERFWKLHSMYWNFTEERDLEAKLLRMELENPIFAEALSENFEF</sequence>
<dbReference type="SUPFAM" id="SSF88688">
    <property type="entry name" value="Families 57/38 glycoside transferase middle domain"/>
    <property type="match status" value="1"/>
</dbReference>
<dbReference type="STRING" id="1156395.DBT_1682"/>
<accession>A0A1B9F4K7</accession>
<evidence type="ECO:0000256" key="3">
    <source>
        <dbReference type="PIRSR" id="PIRSR640042-1"/>
    </source>
</evidence>
<dbReference type="Pfam" id="PF03065">
    <property type="entry name" value="Glyco_hydro_57"/>
    <property type="match status" value="1"/>
</dbReference>
<dbReference type="EMBL" id="MAGO01000008">
    <property type="protein sequence ID" value="OCC14887.1"/>
    <property type="molecule type" value="Genomic_DNA"/>
</dbReference>
<evidence type="ECO:0000256" key="4">
    <source>
        <dbReference type="PIRSR" id="PIRSR640042-2"/>
    </source>
</evidence>
<feature type="binding site" evidence="4">
    <location>
        <position position="876"/>
    </location>
    <ligand>
        <name>substrate</name>
    </ligand>
</feature>
<dbReference type="InterPro" id="IPR004300">
    <property type="entry name" value="Glyco_hydro_57_N"/>
</dbReference>
<dbReference type="OrthoDB" id="9803279at2"/>
<evidence type="ECO:0000313" key="9">
    <source>
        <dbReference type="Proteomes" id="UP000093080"/>
    </source>
</evidence>
<keyword evidence="9" id="KW-1185">Reference proteome</keyword>
<dbReference type="GO" id="GO:0030979">
    <property type="term" value="P:alpha-glucan biosynthetic process"/>
    <property type="evidence" value="ECO:0007669"/>
    <property type="project" value="InterPro"/>
</dbReference>
<feature type="active site" description="Proton donor" evidence="3">
    <location>
        <position position="822"/>
    </location>
</feature>
<dbReference type="InterPro" id="IPR037090">
    <property type="entry name" value="57_glycoside_trans_central"/>
</dbReference>
<dbReference type="Proteomes" id="UP000093080">
    <property type="component" value="Unassembled WGS sequence"/>
</dbReference>
<dbReference type="Pfam" id="PF09210">
    <property type="entry name" value="BE_C"/>
    <property type="match status" value="1"/>
</dbReference>
<dbReference type="Pfam" id="PF16258">
    <property type="entry name" value="DUF4912"/>
    <property type="match status" value="1"/>
</dbReference>
<dbReference type="InterPro" id="IPR011330">
    <property type="entry name" value="Glyco_hydro/deAcase_b/a-brl"/>
</dbReference>
<name>A0A1B9F4K7_9BACT</name>
<feature type="active site" description="Nucleophile" evidence="3">
    <location>
        <position position="680"/>
    </location>
</feature>
<dbReference type="Gene3D" id="1.20.1430.10">
    <property type="entry name" value="Families 57/38 glycoside transferase, middle domain"/>
    <property type="match status" value="1"/>
</dbReference>
<dbReference type="AlphaFoldDB" id="A0A1B9F4K7"/>
<dbReference type="GO" id="GO:0005576">
    <property type="term" value="C:extracellular region"/>
    <property type="evidence" value="ECO:0007669"/>
    <property type="project" value="TreeGrafter"/>
</dbReference>
<comment type="caution">
    <text evidence="8">The sequence shown here is derived from an EMBL/GenBank/DDBJ whole genome shotgun (WGS) entry which is preliminary data.</text>
</comment>
<feature type="binding site" evidence="4">
    <location>
        <position position="750"/>
    </location>
    <ligand>
        <name>substrate</name>
    </ligand>
</feature>
<dbReference type="SUPFAM" id="SSF88713">
    <property type="entry name" value="Glycoside hydrolase/deacetylase"/>
    <property type="match status" value="1"/>
</dbReference>
<evidence type="ECO:0000259" key="6">
    <source>
        <dbReference type="Pfam" id="PF03065"/>
    </source>
</evidence>
<comment type="similarity">
    <text evidence="1 5">Belongs to the glycosyl hydrolase 57 family.</text>
</comment>
<evidence type="ECO:0000256" key="2">
    <source>
        <dbReference type="ARBA" id="ARBA00023277"/>
    </source>
</evidence>
<dbReference type="PATRIC" id="fig|1156395.6.peg.1698"/>
<feature type="binding site" evidence="4">
    <location>
        <position position="943"/>
    </location>
    <ligand>
        <name>substrate</name>
    </ligand>
</feature>
<dbReference type="Gene3D" id="3.20.110.10">
    <property type="entry name" value="Glycoside hydrolase 38, N terminal domain"/>
    <property type="match status" value="1"/>
</dbReference>
<proteinExistence type="inferred from homology"/>
<dbReference type="InterPro" id="IPR032585">
    <property type="entry name" value="DUF4912"/>
</dbReference>
<gene>
    <name evidence="8" type="ORF">DBT_1682</name>
</gene>
<keyword evidence="2 5" id="KW-0119">Carbohydrate metabolism</keyword>
<dbReference type="PANTHER" id="PTHR41695">
    <property type="entry name" value="1,4-ALPHA-GLUCAN BRANCHING ENZYME RV3031-RELATED"/>
    <property type="match status" value="1"/>
</dbReference>
<dbReference type="RefSeq" id="WP_083186710.1">
    <property type="nucleotide sequence ID" value="NZ_MAGO01000008.1"/>
</dbReference>
<dbReference type="InterPro" id="IPR028995">
    <property type="entry name" value="Glyco_hydro_57/38_cen_sf"/>
</dbReference>
<protein>
    <submittedName>
        <fullName evidence="8">Glycogen branching enzyme, GH-57-type, archaeal</fullName>
    </submittedName>
</protein>
<feature type="domain" description="1,4-alpha-glucan branching enzyme C-terminal" evidence="7">
    <location>
        <begin position="898"/>
        <end position="1000"/>
    </location>
</feature>
<evidence type="ECO:0000259" key="7">
    <source>
        <dbReference type="Pfam" id="PF09210"/>
    </source>
</evidence>
<dbReference type="GO" id="GO:0003844">
    <property type="term" value="F:1,4-alpha-glucan branching enzyme activity"/>
    <property type="evidence" value="ECO:0007669"/>
    <property type="project" value="InterPro"/>
</dbReference>
<dbReference type="InterPro" id="IPR027291">
    <property type="entry name" value="Glyco_hydro_38_N_sf"/>
</dbReference>
<evidence type="ECO:0000256" key="5">
    <source>
        <dbReference type="RuleBase" id="RU361196"/>
    </source>
</evidence>
<organism evidence="8 9">
    <name type="scientific">Dissulfuribacter thermophilus</name>
    <dbReference type="NCBI Taxonomy" id="1156395"/>
    <lineage>
        <taxon>Bacteria</taxon>
        <taxon>Pseudomonadati</taxon>
        <taxon>Thermodesulfobacteriota</taxon>
        <taxon>Dissulfuribacteria</taxon>
        <taxon>Dissulfuribacterales</taxon>
        <taxon>Dissulfuribacteraceae</taxon>
        <taxon>Dissulfuribacter</taxon>
    </lineage>
</organism>
<evidence type="ECO:0000256" key="1">
    <source>
        <dbReference type="ARBA" id="ARBA00006821"/>
    </source>
</evidence>
<dbReference type="PANTHER" id="PTHR41695:SF1">
    <property type="entry name" value="1,4-ALPHA-GLUCAN BRANCHING ENZYME TK1436"/>
    <property type="match status" value="1"/>
</dbReference>
<feature type="domain" description="Glycoside hydrolase family 57 N-terminal" evidence="6">
    <location>
        <begin position="490"/>
        <end position="866"/>
    </location>
</feature>
<dbReference type="InterPro" id="IPR040042">
    <property type="entry name" value="Branching_enz_MT3115-like"/>
</dbReference>
<reference evidence="8 9" key="1">
    <citation type="submission" date="2016-06" db="EMBL/GenBank/DDBJ databases">
        <title>Respiratory ammonification of nitrate coupled to the oxidation of elemental sulfur in deep-sea autotrophic thermophilic bacteria.</title>
        <authorList>
            <person name="Slobodkina G.B."/>
            <person name="Mardanov A.V."/>
            <person name="Ravin N.V."/>
            <person name="Frolova A.A."/>
            <person name="Viryasiv M.B."/>
            <person name="Chernyh N.A."/>
            <person name="Bonch-Osmolovskaya E.A."/>
            <person name="Slobodkin A.I."/>
        </authorList>
    </citation>
    <scope>NUCLEOTIDE SEQUENCE [LARGE SCALE GENOMIC DNA]</scope>
    <source>
        <strain evidence="8 9">S69</strain>
    </source>
</reference>
<feature type="binding site" evidence="4">
    <location>
        <position position="733"/>
    </location>
    <ligand>
        <name>substrate</name>
    </ligand>
</feature>
<dbReference type="InterPro" id="IPR015293">
    <property type="entry name" value="BE_C"/>
</dbReference>